<name>A0ABQ9JD93_9CUCU</name>
<keyword evidence="2" id="KW-1185">Reference proteome</keyword>
<proteinExistence type="predicted"/>
<sequence length="123" mass="14255">MVLMYTSFEKELTMGLPLGYLFWRLDLLIEYSLIIPQELQNYRSELSVMVPEEVDGMRFMLLMAFSAVGSLLRSFLTINSWCSWSSWRYGLMELLLACPVILIICCSPRPDFARLETAVARLE</sequence>
<dbReference type="Proteomes" id="UP001162164">
    <property type="component" value="Unassembled WGS sequence"/>
</dbReference>
<accession>A0ABQ9JD93</accession>
<dbReference type="EMBL" id="JAPWTJ010000747">
    <property type="protein sequence ID" value="KAJ8975941.1"/>
    <property type="molecule type" value="Genomic_DNA"/>
</dbReference>
<gene>
    <name evidence="1" type="ORF">NQ317_010876</name>
</gene>
<protein>
    <submittedName>
        <fullName evidence="1">Uncharacterized protein</fullName>
    </submittedName>
</protein>
<reference evidence="1" key="1">
    <citation type="journal article" date="2023" name="Insect Mol. Biol.">
        <title>Genome sequencing provides insights into the evolution of gene families encoding plant cell wall-degrading enzymes in longhorned beetles.</title>
        <authorList>
            <person name="Shin N.R."/>
            <person name="Okamura Y."/>
            <person name="Kirsch R."/>
            <person name="Pauchet Y."/>
        </authorList>
    </citation>
    <scope>NUCLEOTIDE SEQUENCE</scope>
    <source>
        <strain evidence="1">MMC_N1</strain>
    </source>
</reference>
<evidence type="ECO:0000313" key="1">
    <source>
        <dbReference type="EMBL" id="KAJ8975941.1"/>
    </source>
</evidence>
<organism evidence="1 2">
    <name type="scientific">Molorchus minor</name>
    <dbReference type="NCBI Taxonomy" id="1323400"/>
    <lineage>
        <taxon>Eukaryota</taxon>
        <taxon>Metazoa</taxon>
        <taxon>Ecdysozoa</taxon>
        <taxon>Arthropoda</taxon>
        <taxon>Hexapoda</taxon>
        <taxon>Insecta</taxon>
        <taxon>Pterygota</taxon>
        <taxon>Neoptera</taxon>
        <taxon>Endopterygota</taxon>
        <taxon>Coleoptera</taxon>
        <taxon>Polyphaga</taxon>
        <taxon>Cucujiformia</taxon>
        <taxon>Chrysomeloidea</taxon>
        <taxon>Cerambycidae</taxon>
        <taxon>Lamiinae</taxon>
        <taxon>Monochamini</taxon>
        <taxon>Molorchus</taxon>
    </lineage>
</organism>
<evidence type="ECO:0000313" key="2">
    <source>
        <dbReference type="Proteomes" id="UP001162164"/>
    </source>
</evidence>
<comment type="caution">
    <text evidence="1">The sequence shown here is derived from an EMBL/GenBank/DDBJ whole genome shotgun (WGS) entry which is preliminary data.</text>
</comment>